<feature type="region of interest" description="Disordered" evidence="1">
    <location>
        <begin position="1"/>
        <end position="23"/>
    </location>
</feature>
<sequence length="124" mass="14254">MSQGQAMQIRDRRGSAQTELKENQMMEVPAWPMRSIEGVSKSLGVSSQGYEERLMQLFGEIVSNIGIGKLVLQPRWKESKGEISVRRQRRELRKLICTVKYDEKREWKKKGDGAEEELMIIGNG</sequence>
<gene>
    <name evidence="2" type="ORF">F0562_016864</name>
</gene>
<reference evidence="2 3" key="1">
    <citation type="submission" date="2019-09" db="EMBL/GenBank/DDBJ databases">
        <title>A chromosome-level genome assembly of the Chinese tupelo Nyssa sinensis.</title>
        <authorList>
            <person name="Yang X."/>
            <person name="Kang M."/>
            <person name="Yang Y."/>
            <person name="Xiong H."/>
            <person name="Wang M."/>
            <person name="Zhang Z."/>
            <person name="Wang Z."/>
            <person name="Wu H."/>
            <person name="Ma T."/>
            <person name="Liu J."/>
            <person name="Xi Z."/>
        </authorList>
    </citation>
    <scope>NUCLEOTIDE SEQUENCE [LARGE SCALE GENOMIC DNA]</scope>
    <source>
        <strain evidence="2">J267</strain>
        <tissue evidence="2">Leaf</tissue>
    </source>
</reference>
<evidence type="ECO:0000313" key="3">
    <source>
        <dbReference type="Proteomes" id="UP000325577"/>
    </source>
</evidence>
<proteinExistence type="predicted"/>
<accession>A0A5J4ZH22</accession>
<dbReference type="EMBL" id="CM018051">
    <property type="protein sequence ID" value="KAA8516631.1"/>
    <property type="molecule type" value="Genomic_DNA"/>
</dbReference>
<feature type="compositionally biased region" description="Basic and acidic residues" evidence="1">
    <location>
        <begin position="9"/>
        <end position="23"/>
    </location>
</feature>
<name>A0A5J4ZH22_9ASTE</name>
<dbReference type="AlphaFoldDB" id="A0A5J4ZH22"/>
<keyword evidence="3" id="KW-1185">Reference proteome</keyword>
<protein>
    <submittedName>
        <fullName evidence="2">Uncharacterized protein</fullName>
    </submittedName>
</protein>
<dbReference type="Proteomes" id="UP000325577">
    <property type="component" value="Linkage Group LG8"/>
</dbReference>
<evidence type="ECO:0000256" key="1">
    <source>
        <dbReference type="SAM" id="MobiDB-lite"/>
    </source>
</evidence>
<evidence type="ECO:0000313" key="2">
    <source>
        <dbReference type="EMBL" id="KAA8516631.1"/>
    </source>
</evidence>
<organism evidence="2 3">
    <name type="scientific">Nyssa sinensis</name>
    <dbReference type="NCBI Taxonomy" id="561372"/>
    <lineage>
        <taxon>Eukaryota</taxon>
        <taxon>Viridiplantae</taxon>
        <taxon>Streptophyta</taxon>
        <taxon>Embryophyta</taxon>
        <taxon>Tracheophyta</taxon>
        <taxon>Spermatophyta</taxon>
        <taxon>Magnoliopsida</taxon>
        <taxon>eudicotyledons</taxon>
        <taxon>Gunneridae</taxon>
        <taxon>Pentapetalae</taxon>
        <taxon>asterids</taxon>
        <taxon>Cornales</taxon>
        <taxon>Nyssaceae</taxon>
        <taxon>Nyssa</taxon>
    </lineage>
</organism>